<dbReference type="InterPro" id="IPR017819">
    <property type="entry name" value="Plasmid_partition_RepB"/>
</dbReference>
<dbReference type="NCBIfam" id="TIGR03454">
    <property type="entry name" value="partition_RepB"/>
    <property type="match status" value="1"/>
</dbReference>
<dbReference type="InterPro" id="IPR037972">
    <property type="entry name" value="RepB_N"/>
</dbReference>
<organism evidence="3 4">
    <name type="scientific">Pseudooceanicola antarcticus</name>
    <dbReference type="NCBI Taxonomy" id="1247613"/>
    <lineage>
        <taxon>Bacteria</taxon>
        <taxon>Pseudomonadati</taxon>
        <taxon>Pseudomonadota</taxon>
        <taxon>Alphaproteobacteria</taxon>
        <taxon>Rhodobacterales</taxon>
        <taxon>Paracoccaceae</taxon>
        <taxon>Pseudooceanicola</taxon>
    </lineage>
</organism>
<dbReference type="InterPro" id="IPR036086">
    <property type="entry name" value="ParB/Sulfiredoxin_sf"/>
</dbReference>
<dbReference type="PANTHER" id="PTHR33375:SF1">
    <property type="entry name" value="CHROMOSOME-PARTITIONING PROTEIN PARB-RELATED"/>
    <property type="match status" value="1"/>
</dbReference>
<dbReference type="Pfam" id="PF02195">
    <property type="entry name" value="ParB_N"/>
    <property type="match status" value="1"/>
</dbReference>
<evidence type="ECO:0000256" key="1">
    <source>
        <dbReference type="ARBA" id="ARBA00006295"/>
    </source>
</evidence>
<name>A0ABX4MTH1_9RHOB</name>
<dbReference type="Gene3D" id="1.10.10.2830">
    <property type="match status" value="1"/>
</dbReference>
<evidence type="ECO:0000259" key="2">
    <source>
        <dbReference type="SMART" id="SM00470"/>
    </source>
</evidence>
<reference evidence="3 4" key="1">
    <citation type="journal article" date="2018" name="Int. J. Syst. Evol. Microbiol.">
        <title>Pseudooceanicola lipolyticus sp. nov., a marine alphaproteobacterium, reclassification of Oceanicola flagellatus as Pseudooceanicola flagellatus comb. nov. and emended description of the genus Pseudooceanicola.</title>
        <authorList>
            <person name="Huang M.-M."/>
            <person name="Guo L.-L."/>
            <person name="Wu Y.-H."/>
            <person name="Lai Q.-L."/>
            <person name="Shao Z.-Z."/>
            <person name="Wang C.-S."/>
            <person name="Wu M."/>
            <person name="Xu X.-W."/>
        </authorList>
    </citation>
    <scope>NUCLEOTIDE SEQUENCE [LARGE SCALE GENOMIC DNA]</scope>
    <source>
        <strain evidence="3 4">Ar-45</strain>
    </source>
</reference>
<protein>
    <submittedName>
        <fullName evidence="3">Plasmid partitioning protein RepB</fullName>
    </submittedName>
</protein>
<keyword evidence="4" id="KW-1185">Reference proteome</keyword>
<sequence length="328" mass="35466">MGAVVMAMGKNKTGIMAAITAASEVSKEGASDRAHRTLPKGTIGSVRAGLGGIQEIDTNLILAWGPKDRLDIELTAVNSDAANASIQDLAASIAESGQQVPVLLRPSKDRDGHFEVIYGQRRILACRHLGMPVRALIRTLDDTDALMAKGLENAGRAELSYYERVRFAQAILEQGYSRAEACQALAISKNTLSQLERINRLVPVAVGEAIGAAPGAGRPKWTTLATAFEKEQLSEERVLDVLGQSGDLDSDGRLELAIKEIGKRGKQERSVEQRSPVPGVQIKSGKSGLSVTVKRVGENTRFANWLDQNLDQLIQDSFDRFRSENHEG</sequence>
<dbReference type="InterPro" id="IPR050336">
    <property type="entry name" value="Chromosome_partition/occlusion"/>
</dbReference>
<feature type="domain" description="ParB-like N-terminal" evidence="2">
    <location>
        <begin position="68"/>
        <end position="154"/>
    </location>
</feature>
<accession>A0ABX4MTH1</accession>
<comment type="caution">
    <text evidence="3">The sequence shown here is derived from an EMBL/GenBank/DDBJ whole genome shotgun (WGS) entry which is preliminary data.</text>
</comment>
<dbReference type="SMART" id="SM00470">
    <property type="entry name" value="ParB"/>
    <property type="match status" value="1"/>
</dbReference>
<dbReference type="NCBIfam" id="TIGR00180">
    <property type="entry name" value="parB_part"/>
    <property type="match status" value="1"/>
</dbReference>
<dbReference type="Gene3D" id="3.90.1530.30">
    <property type="match status" value="1"/>
</dbReference>
<dbReference type="PANTHER" id="PTHR33375">
    <property type="entry name" value="CHROMOSOME-PARTITIONING PROTEIN PARB-RELATED"/>
    <property type="match status" value="1"/>
</dbReference>
<proteinExistence type="inferred from homology"/>
<comment type="similarity">
    <text evidence="1">Belongs to the ParB family.</text>
</comment>
<dbReference type="InterPro" id="IPR004437">
    <property type="entry name" value="ParB/RepB/Spo0J"/>
</dbReference>
<gene>
    <name evidence="3" type="primary">repB</name>
    <name evidence="3" type="ORF">CVM39_00725</name>
</gene>
<evidence type="ECO:0000313" key="3">
    <source>
        <dbReference type="EMBL" id="PJE32732.1"/>
    </source>
</evidence>
<dbReference type="Proteomes" id="UP000231702">
    <property type="component" value="Unassembled WGS sequence"/>
</dbReference>
<evidence type="ECO:0000313" key="4">
    <source>
        <dbReference type="Proteomes" id="UP000231702"/>
    </source>
</evidence>
<dbReference type="InterPro" id="IPR003115">
    <property type="entry name" value="ParB_N"/>
</dbReference>
<dbReference type="SUPFAM" id="SSF110849">
    <property type="entry name" value="ParB/Sulfiredoxin"/>
    <property type="match status" value="1"/>
</dbReference>
<dbReference type="SUPFAM" id="SSF109709">
    <property type="entry name" value="KorB DNA-binding domain-like"/>
    <property type="match status" value="1"/>
</dbReference>
<dbReference type="EMBL" id="PGTD01000006">
    <property type="protein sequence ID" value="PJE32732.1"/>
    <property type="molecule type" value="Genomic_DNA"/>
</dbReference>
<dbReference type="CDD" id="cd16405">
    <property type="entry name" value="RepB_like_N"/>
    <property type="match status" value="1"/>
</dbReference>